<dbReference type="InterPro" id="IPR058596">
    <property type="entry name" value="TraC-like_dom"/>
</dbReference>
<sequence>MPNAAQIPIRASTQEQLPIEEVIDNMVLLKDGSCAIVMSVSAVNFDLLSEREQDAIIGAYGALLNSLTFPIQILVRSQKKDISSYLDLLTIQENHKKDAPLIANMIRSYRSFVGEMVKKNNVLDKKFYVIIPFSALELGVTTTLTSLVRKNKNLPFKKDYILQKAKTSLIPKREHVTRLFNRIGLATKQLDTKDLIKLCYEIYNGESLSTGLKIQK</sequence>
<dbReference type="AlphaFoldDB" id="A0A2H0KEN6"/>
<gene>
    <name evidence="2" type="ORF">COV89_04275</name>
</gene>
<accession>A0A2H0KEN6</accession>
<reference evidence="2 3" key="1">
    <citation type="submission" date="2017-09" db="EMBL/GenBank/DDBJ databases">
        <title>Depth-based differentiation of microbial function through sediment-hosted aquifers and enrichment of novel symbionts in the deep terrestrial subsurface.</title>
        <authorList>
            <person name="Probst A.J."/>
            <person name="Ladd B."/>
            <person name="Jarett J.K."/>
            <person name="Geller-Mcgrath D.E."/>
            <person name="Sieber C.M."/>
            <person name="Emerson J.B."/>
            <person name="Anantharaman K."/>
            <person name="Thomas B.C."/>
            <person name="Malmstrom R."/>
            <person name="Stieglmeier M."/>
            <person name="Klingl A."/>
            <person name="Woyke T."/>
            <person name="Ryan C.M."/>
            <person name="Banfield J.F."/>
        </authorList>
    </citation>
    <scope>NUCLEOTIDE SEQUENCE [LARGE SCALE GENOMIC DNA]</scope>
    <source>
        <strain evidence="2">CG11_big_fil_rev_8_21_14_0_20_40_12</strain>
    </source>
</reference>
<comment type="caution">
    <text evidence="2">The sequence shown here is derived from an EMBL/GenBank/DDBJ whole genome shotgun (WGS) entry which is preliminary data.</text>
</comment>
<dbReference type="Pfam" id="PF26593">
    <property type="entry name" value="TraC-like"/>
    <property type="match status" value="1"/>
</dbReference>
<dbReference type="EMBL" id="PCVI01000066">
    <property type="protein sequence ID" value="PIQ69706.1"/>
    <property type="molecule type" value="Genomic_DNA"/>
</dbReference>
<proteinExistence type="predicted"/>
<name>A0A2H0KEN6_9BACT</name>
<organism evidence="2 3">
    <name type="scientific">Candidatus Shapirobacteria bacterium CG11_big_fil_rev_8_21_14_0_20_40_12</name>
    <dbReference type="NCBI Taxonomy" id="1974889"/>
    <lineage>
        <taxon>Bacteria</taxon>
        <taxon>Candidatus Shapironibacteriota</taxon>
    </lineage>
</organism>
<evidence type="ECO:0000313" key="3">
    <source>
        <dbReference type="Proteomes" id="UP000231371"/>
    </source>
</evidence>
<protein>
    <recommendedName>
        <fullName evidence="1">TraC-like domain-containing protein</fullName>
    </recommendedName>
</protein>
<feature type="domain" description="TraC-like" evidence="1">
    <location>
        <begin position="27"/>
        <end position="155"/>
    </location>
</feature>
<evidence type="ECO:0000259" key="1">
    <source>
        <dbReference type="Pfam" id="PF26593"/>
    </source>
</evidence>
<dbReference type="Proteomes" id="UP000231371">
    <property type="component" value="Unassembled WGS sequence"/>
</dbReference>
<evidence type="ECO:0000313" key="2">
    <source>
        <dbReference type="EMBL" id="PIQ69706.1"/>
    </source>
</evidence>